<dbReference type="AlphaFoldDB" id="A0AAD3T756"/>
<keyword evidence="2" id="KW-1185">Reference proteome</keyword>
<evidence type="ECO:0008006" key="3">
    <source>
        <dbReference type="Google" id="ProtNLM"/>
    </source>
</evidence>
<dbReference type="Gene3D" id="3.40.1500.20">
    <property type="match status" value="1"/>
</dbReference>
<organism evidence="1 2">
    <name type="scientific">Nepenthes gracilis</name>
    <name type="common">Slender pitcher plant</name>
    <dbReference type="NCBI Taxonomy" id="150966"/>
    <lineage>
        <taxon>Eukaryota</taxon>
        <taxon>Viridiplantae</taxon>
        <taxon>Streptophyta</taxon>
        <taxon>Embryophyta</taxon>
        <taxon>Tracheophyta</taxon>
        <taxon>Spermatophyta</taxon>
        <taxon>Magnoliopsida</taxon>
        <taxon>eudicotyledons</taxon>
        <taxon>Gunneridae</taxon>
        <taxon>Pentapetalae</taxon>
        <taxon>Caryophyllales</taxon>
        <taxon>Nepenthaceae</taxon>
        <taxon>Nepenthes</taxon>
    </lineage>
</organism>
<evidence type="ECO:0000313" key="2">
    <source>
        <dbReference type="Proteomes" id="UP001279734"/>
    </source>
</evidence>
<reference evidence="1" key="1">
    <citation type="submission" date="2023-05" db="EMBL/GenBank/DDBJ databases">
        <title>Nepenthes gracilis genome sequencing.</title>
        <authorList>
            <person name="Fukushima K."/>
        </authorList>
    </citation>
    <scope>NUCLEOTIDE SEQUENCE</scope>
    <source>
        <strain evidence="1">SING2019-196</strain>
    </source>
</reference>
<dbReference type="GO" id="GO:0009507">
    <property type="term" value="C:chloroplast"/>
    <property type="evidence" value="ECO:0007669"/>
    <property type="project" value="TreeGrafter"/>
</dbReference>
<name>A0AAD3T756_NEPGR</name>
<dbReference type="Pfam" id="PF06405">
    <property type="entry name" value="RCC_reductase"/>
    <property type="match status" value="1"/>
</dbReference>
<dbReference type="PANTHER" id="PTHR34685">
    <property type="entry name" value="RED CHLOROPHYLL CATABOLITE REDUCTASE, CHLOROPLASTIC"/>
    <property type="match status" value="1"/>
</dbReference>
<comment type="caution">
    <text evidence="1">The sequence shown here is derived from an EMBL/GenBank/DDBJ whole genome shotgun (WGS) entry which is preliminary data.</text>
</comment>
<dbReference type="PANTHER" id="PTHR34685:SF2">
    <property type="entry name" value="RED CHLOROPHYLL CATABOLITE REDUCTASE, CHLOROPLASTIC"/>
    <property type="match status" value="1"/>
</dbReference>
<accession>A0AAD3T756</accession>
<dbReference type="GO" id="GO:0051743">
    <property type="term" value="F:red chlorophyll catabolite reductase activity"/>
    <property type="evidence" value="ECO:0007669"/>
    <property type="project" value="InterPro"/>
</dbReference>
<sequence>MATASSETKPNSSEFMEFPYASPPVRDLMVELVSTVESRLGSQLLPCSLPPDVQRYRNESGTSQASLHVRSGIPSSPIDFILGSWLHSQLPTGAALSITSLSGYLNDSTDAPNFLIELIQSSATSAVFILDLPPRRDLILHPDYLNKFYEDTELDKRRQLLQKLPELRPYMSPALFIRCAVSPTAILTRAETNEAGGPARLEEIVRENISTVAREVLGIWLDHCVGCKTAIEDDERSCLRKRDQMFKRKIMEVDLASNFPRLFGRETADRVLGVLGAVFGL</sequence>
<dbReference type="InterPro" id="IPR009439">
    <property type="entry name" value="RCC_reductase"/>
</dbReference>
<dbReference type="Proteomes" id="UP001279734">
    <property type="component" value="Unassembled WGS sequence"/>
</dbReference>
<dbReference type="EMBL" id="BSYO01000027">
    <property type="protein sequence ID" value="GMH24083.1"/>
    <property type="molecule type" value="Genomic_DNA"/>
</dbReference>
<gene>
    <name evidence="1" type="ORF">Nepgr_025926</name>
</gene>
<proteinExistence type="predicted"/>
<dbReference type="GO" id="GO:0015996">
    <property type="term" value="P:chlorophyll catabolic process"/>
    <property type="evidence" value="ECO:0007669"/>
    <property type="project" value="TreeGrafter"/>
</dbReference>
<protein>
    <recommendedName>
        <fullName evidence="3">Red chlorophyll catabolite reductase</fullName>
    </recommendedName>
</protein>
<evidence type="ECO:0000313" key="1">
    <source>
        <dbReference type="EMBL" id="GMH24083.1"/>
    </source>
</evidence>